<accession>A0A4R8CGZ7</accession>
<proteinExistence type="predicted"/>
<dbReference type="AlphaFoldDB" id="A0A4R8CGZ7"/>
<sequence>MNGMEQVPTLHAHVDWRLRSFSLPGHVMVLTAAGWRRGWLVARENGQAGWRGLVQYELDDVEITEYLAADHIASPDLWLTSEPTSDDQRDLPHGTRS</sequence>
<feature type="region of interest" description="Disordered" evidence="1">
    <location>
        <begin position="78"/>
        <end position="97"/>
    </location>
</feature>
<organism evidence="2 3">
    <name type="scientific">Kribbella pratensis</name>
    <dbReference type="NCBI Taxonomy" id="2512112"/>
    <lineage>
        <taxon>Bacteria</taxon>
        <taxon>Bacillati</taxon>
        <taxon>Actinomycetota</taxon>
        <taxon>Actinomycetes</taxon>
        <taxon>Propionibacteriales</taxon>
        <taxon>Kribbellaceae</taxon>
        <taxon>Kribbella</taxon>
    </lineage>
</organism>
<feature type="compositionally biased region" description="Basic and acidic residues" evidence="1">
    <location>
        <begin position="86"/>
        <end position="97"/>
    </location>
</feature>
<reference evidence="2 3" key="1">
    <citation type="submission" date="2019-03" db="EMBL/GenBank/DDBJ databases">
        <title>Genomic Encyclopedia of Type Strains, Phase III (KMG-III): the genomes of soil and plant-associated and newly described type strains.</title>
        <authorList>
            <person name="Whitman W."/>
        </authorList>
    </citation>
    <scope>NUCLEOTIDE SEQUENCE [LARGE SCALE GENOMIC DNA]</scope>
    <source>
        <strain evidence="2 3">VKM Ac-2573</strain>
    </source>
</reference>
<keyword evidence="3" id="KW-1185">Reference proteome</keyword>
<gene>
    <name evidence="2" type="ORF">EV653_0511</name>
</gene>
<dbReference type="EMBL" id="SODP01000001">
    <property type="protein sequence ID" value="TDW75384.1"/>
    <property type="molecule type" value="Genomic_DNA"/>
</dbReference>
<evidence type="ECO:0000256" key="1">
    <source>
        <dbReference type="SAM" id="MobiDB-lite"/>
    </source>
</evidence>
<evidence type="ECO:0000313" key="3">
    <source>
        <dbReference type="Proteomes" id="UP000295146"/>
    </source>
</evidence>
<protein>
    <submittedName>
        <fullName evidence="2">Uncharacterized protein</fullName>
    </submittedName>
</protein>
<name>A0A4R8CGZ7_9ACTN</name>
<dbReference type="Proteomes" id="UP000295146">
    <property type="component" value="Unassembled WGS sequence"/>
</dbReference>
<evidence type="ECO:0000313" key="2">
    <source>
        <dbReference type="EMBL" id="TDW75384.1"/>
    </source>
</evidence>
<comment type="caution">
    <text evidence="2">The sequence shown here is derived from an EMBL/GenBank/DDBJ whole genome shotgun (WGS) entry which is preliminary data.</text>
</comment>